<evidence type="ECO:0000256" key="8">
    <source>
        <dbReference type="ARBA" id="ARBA00022989"/>
    </source>
</evidence>
<comment type="subcellular location">
    <subcellularLocation>
        <location evidence="1">Cell membrane</location>
        <topology evidence="1">Multi-pass membrane protein</topology>
    </subcellularLocation>
</comment>
<evidence type="ECO:0000256" key="7">
    <source>
        <dbReference type="ARBA" id="ARBA00022840"/>
    </source>
</evidence>
<keyword evidence="3" id="KW-1003">Cell membrane</keyword>
<dbReference type="FunFam" id="3.40.50.300:FF:001001">
    <property type="entry name" value="Multidrug ABC transporter ATP-binding protein"/>
    <property type="match status" value="1"/>
</dbReference>
<gene>
    <name evidence="13" type="ORF">SAMN05661093_03017</name>
</gene>
<evidence type="ECO:0000256" key="9">
    <source>
        <dbReference type="ARBA" id="ARBA00023136"/>
    </source>
</evidence>
<keyword evidence="2" id="KW-0813">Transport</keyword>
<dbReference type="InterPro" id="IPR011527">
    <property type="entry name" value="ABC1_TM_dom"/>
</dbReference>
<evidence type="ECO:0000256" key="10">
    <source>
        <dbReference type="SAM" id="Phobius"/>
    </source>
</evidence>
<keyword evidence="14" id="KW-1185">Reference proteome</keyword>
<dbReference type="InterPro" id="IPR039421">
    <property type="entry name" value="Type_1_exporter"/>
</dbReference>
<dbReference type="AlphaFoldDB" id="A0A1Y5XGY4"/>
<dbReference type="SUPFAM" id="SSF90123">
    <property type="entry name" value="ABC transporter transmembrane region"/>
    <property type="match status" value="1"/>
</dbReference>
<accession>A0A1Y5XGY4</accession>
<dbReference type="Gene3D" id="3.40.50.300">
    <property type="entry name" value="P-loop containing nucleotide triphosphate hydrolases"/>
    <property type="match status" value="1"/>
</dbReference>
<dbReference type="GO" id="GO:0005886">
    <property type="term" value="C:plasma membrane"/>
    <property type="evidence" value="ECO:0007669"/>
    <property type="project" value="UniProtKB-SubCell"/>
</dbReference>
<dbReference type="Proteomes" id="UP000192674">
    <property type="component" value="Unassembled WGS sequence"/>
</dbReference>
<evidence type="ECO:0000256" key="6">
    <source>
        <dbReference type="ARBA" id="ARBA00022741"/>
    </source>
</evidence>
<feature type="transmembrane region" description="Helical" evidence="10">
    <location>
        <begin position="169"/>
        <end position="186"/>
    </location>
</feature>
<feature type="domain" description="ABC transmembrane type-1" evidence="12">
    <location>
        <begin position="29"/>
        <end position="310"/>
    </location>
</feature>
<evidence type="ECO:0000256" key="2">
    <source>
        <dbReference type="ARBA" id="ARBA00022448"/>
    </source>
</evidence>
<evidence type="ECO:0000256" key="4">
    <source>
        <dbReference type="ARBA" id="ARBA00022519"/>
    </source>
</evidence>
<dbReference type="OrthoDB" id="9806127at2"/>
<sequence>MNTTLPLAEKKDVRAWVWAIAVANRREFLGMMSFFGAATVIGLVGPQLLGNLVDAVVQGTSTLRVDLTALVFVAVLVIHALLQRQARLRAAIFGERLLAEAREGMVGHVVQLPLSTVESAGTGDLLSRATSDVDKLDEGLRQAAPEIAIATVTVVLTAIAMLITSPLVALGMLVAVPVLVLATRWYRPKVMPKYQEALADWAELHSVTHETADGGRTVEALRLRQRRIDRNDRKLRKAVDTEWYTTLLWTIFLGALSIAYILPIAAILLIGGIAYANGLAGIGEITAVVLYARAIAEPLSEALTWMDELQVGNAALRRILGVQQIKPDPGDESAVPDGTNISIRGAKFAYSPGREVLHGIDLDIVEGERLVIVGPSGAGKSTLGRLLAGVNAPDSGSVTIGGVEVSSLPLARRRQEVVLVTQEQHVFTGTLRENLTLPREASDDELWDALRTVDAAEWAKSLPEGLDTVVGSGGEAVTPAMVQQIALARLVIADPHTLILDEATSLLDSSASRHLERSLGAVLAGRTVIAIAHRLTTARDADRIAVMEDGRIVELGNHDELMAAKGSYAGLVASLSGESRRAVR</sequence>
<feature type="transmembrane region" description="Helical" evidence="10">
    <location>
        <begin position="28"/>
        <end position="49"/>
    </location>
</feature>
<dbReference type="CDD" id="cd07346">
    <property type="entry name" value="ABC_6TM_exporters"/>
    <property type="match status" value="1"/>
</dbReference>
<evidence type="ECO:0000256" key="5">
    <source>
        <dbReference type="ARBA" id="ARBA00022692"/>
    </source>
</evidence>
<dbReference type="InterPro" id="IPR036640">
    <property type="entry name" value="ABC1_TM_sf"/>
</dbReference>
<dbReference type="GO" id="GO:0015421">
    <property type="term" value="F:ABC-type oligopeptide transporter activity"/>
    <property type="evidence" value="ECO:0007669"/>
    <property type="project" value="TreeGrafter"/>
</dbReference>
<feature type="transmembrane region" description="Helical" evidence="10">
    <location>
        <begin position="243"/>
        <end position="276"/>
    </location>
</feature>
<keyword evidence="9 10" id="KW-0472">Membrane</keyword>
<evidence type="ECO:0000313" key="13">
    <source>
        <dbReference type="EMBL" id="SMC93860.1"/>
    </source>
</evidence>
<dbReference type="RefSeq" id="WP_084426941.1">
    <property type="nucleotide sequence ID" value="NZ_FWXV01000002.1"/>
</dbReference>
<name>A0A1Y5XGY4_KIBAR</name>
<dbReference type="InterPro" id="IPR003593">
    <property type="entry name" value="AAA+_ATPase"/>
</dbReference>
<dbReference type="Gene3D" id="1.20.1560.10">
    <property type="entry name" value="ABC transporter type 1, transmembrane domain"/>
    <property type="match status" value="1"/>
</dbReference>
<dbReference type="InterPro" id="IPR003439">
    <property type="entry name" value="ABC_transporter-like_ATP-bd"/>
</dbReference>
<dbReference type="PANTHER" id="PTHR43394">
    <property type="entry name" value="ATP-DEPENDENT PERMEASE MDL1, MITOCHONDRIAL"/>
    <property type="match status" value="1"/>
</dbReference>
<dbReference type="PROSITE" id="PS50893">
    <property type="entry name" value="ABC_TRANSPORTER_2"/>
    <property type="match status" value="1"/>
</dbReference>
<feature type="domain" description="ABC transporter" evidence="11">
    <location>
        <begin position="341"/>
        <end position="574"/>
    </location>
</feature>
<keyword evidence="6" id="KW-0547">Nucleotide-binding</keyword>
<dbReference type="EMBL" id="FWXV01000002">
    <property type="protein sequence ID" value="SMC93860.1"/>
    <property type="molecule type" value="Genomic_DNA"/>
</dbReference>
<evidence type="ECO:0000256" key="3">
    <source>
        <dbReference type="ARBA" id="ARBA00022475"/>
    </source>
</evidence>
<evidence type="ECO:0000313" key="14">
    <source>
        <dbReference type="Proteomes" id="UP000192674"/>
    </source>
</evidence>
<dbReference type="SUPFAM" id="SSF52540">
    <property type="entry name" value="P-loop containing nucleoside triphosphate hydrolases"/>
    <property type="match status" value="1"/>
</dbReference>
<keyword evidence="4" id="KW-0997">Cell inner membrane</keyword>
<reference evidence="13 14" key="1">
    <citation type="submission" date="2017-04" db="EMBL/GenBank/DDBJ databases">
        <authorList>
            <person name="Afonso C.L."/>
            <person name="Miller P.J."/>
            <person name="Scott M.A."/>
            <person name="Spackman E."/>
            <person name="Goraichik I."/>
            <person name="Dimitrov K.M."/>
            <person name="Suarez D.L."/>
            <person name="Swayne D.E."/>
        </authorList>
    </citation>
    <scope>NUCLEOTIDE SEQUENCE [LARGE SCALE GENOMIC DNA]</scope>
    <source>
        <strain evidence="13 14">DSM 43828</strain>
    </source>
</reference>
<keyword evidence="7 13" id="KW-0067">ATP-binding</keyword>
<organism evidence="13 14">
    <name type="scientific">Kibdelosporangium aridum</name>
    <dbReference type="NCBI Taxonomy" id="2030"/>
    <lineage>
        <taxon>Bacteria</taxon>
        <taxon>Bacillati</taxon>
        <taxon>Actinomycetota</taxon>
        <taxon>Actinomycetes</taxon>
        <taxon>Pseudonocardiales</taxon>
        <taxon>Pseudonocardiaceae</taxon>
        <taxon>Kibdelosporangium</taxon>
    </lineage>
</organism>
<dbReference type="PANTHER" id="PTHR43394:SF1">
    <property type="entry name" value="ATP-BINDING CASSETTE SUB-FAMILY B MEMBER 10, MITOCHONDRIAL"/>
    <property type="match status" value="1"/>
</dbReference>
<dbReference type="PROSITE" id="PS50929">
    <property type="entry name" value="ABC_TM1F"/>
    <property type="match status" value="1"/>
</dbReference>
<keyword evidence="8 10" id="KW-1133">Transmembrane helix</keyword>
<dbReference type="GO" id="GO:0016887">
    <property type="term" value="F:ATP hydrolysis activity"/>
    <property type="evidence" value="ECO:0007669"/>
    <property type="project" value="InterPro"/>
</dbReference>
<evidence type="ECO:0000259" key="11">
    <source>
        <dbReference type="PROSITE" id="PS50893"/>
    </source>
</evidence>
<protein>
    <submittedName>
        <fullName evidence="13">ATP-binding cassette, subfamily C</fullName>
    </submittedName>
</protein>
<dbReference type="InterPro" id="IPR027417">
    <property type="entry name" value="P-loop_NTPase"/>
</dbReference>
<evidence type="ECO:0000256" key="1">
    <source>
        <dbReference type="ARBA" id="ARBA00004651"/>
    </source>
</evidence>
<dbReference type="SMART" id="SM00382">
    <property type="entry name" value="AAA"/>
    <property type="match status" value="1"/>
</dbReference>
<evidence type="ECO:0000259" key="12">
    <source>
        <dbReference type="PROSITE" id="PS50929"/>
    </source>
</evidence>
<keyword evidence="5 10" id="KW-0812">Transmembrane</keyword>
<dbReference type="Pfam" id="PF00664">
    <property type="entry name" value="ABC_membrane"/>
    <property type="match status" value="1"/>
</dbReference>
<dbReference type="Pfam" id="PF00005">
    <property type="entry name" value="ABC_tran"/>
    <property type="match status" value="1"/>
</dbReference>
<proteinExistence type="predicted"/>
<feature type="transmembrane region" description="Helical" evidence="10">
    <location>
        <begin position="61"/>
        <end position="82"/>
    </location>
</feature>
<dbReference type="GO" id="GO:0005524">
    <property type="term" value="F:ATP binding"/>
    <property type="evidence" value="ECO:0007669"/>
    <property type="project" value="UniProtKB-KW"/>
</dbReference>